<dbReference type="InterPro" id="IPR045076">
    <property type="entry name" value="MutS"/>
</dbReference>
<keyword evidence="6 7" id="KW-0234">DNA repair</keyword>
<evidence type="ECO:0000256" key="2">
    <source>
        <dbReference type="ARBA" id="ARBA00022741"/>
    </source>
</evidence>
<dbReference type="PANTHER" id="PTHR11361">
    <property type="entry name" value="DNA MISMATCH REPAIR PROTEIN MUTS FAMILY MEMBER"/>
    <property type="match status" value="1"/>
</dbReference>
<dbReference type="Pfam" id="PF01624">
    <property type="entry name" value="MutS_I"/>
    <property type="match status" value="1"/>
</dbReference>
<evidence type="ECO:0000256" key="1">
    <source>
        <dbReference type="ARBA" id="ARBA00006271"/>
    </source>
</evidence>
<dbReference type="GO" id="GO:0140664">
    <property type="term" value="F:ATP-dependent DNA damage sensor activity"/>
    <property type="evidence" value="ECO:0007669"/>
    <property type="project" value="InterPro"/>
</dbReference>
<dbReference type="PANTHER" id="PTHR11361:SF34">
    <property type="entry name" value="DNA MISMATCH REPAIR PROTEIN MSH1, MITOCHONDRIAL"/>
    <property type="match status" value="1"/>
</dbReference>
<organism evidence="9 10">
    <name type="scientific">Smittium angustum</name>
    <dbReference type="NCBI Taxonomy" id="133377"/>
    <lineage>
        <taxon>Eukaryota</taxon>
        <taxon>Fungi</taxon>
        <taxon>Fungi incertae sedis</taxon>
        <taxon>Zoopagomycota</taxon>
        <taxon>Kickxellomycotina</taxon>
        <taxon>Harpellomycetes</taxon>
        <taxon>Harpellales</taxon>
        <taxon>Legeriomycetaceae</taxon>
        <taxon>Smittium</taxon>
    </lineage>
</organism>
<protein>
    <recommendedName>
        <fullName evidence="8">DNA mismatch repair proteins mutS family domain-containing protein</fullName>
    </recommendedName>
</protein>
<dbReference type="Pfam" id="PF05190">
    <property type="entry name" value="MutS_IV"/>
    <property type="match status" value="1"/>
</dbReference>
<comment type="similarity">
    <text evidence="1 7">Belongs to the DNA mismatch repair MutS family.</text>
</comment>
<dbReference type="GO" id="GO:0043504">
    <property type="term" value="P:mitochondrial DNA repair"/>
    <property type="evidence" value="ECO:0007669"/>
    <property type="project" value="TreeGrafter"/>
</dbReference>
<dbReference type="InterPro" id="IPR016151">
    <property type="entry name" value="DNA_mismatch_repair_MutS_N"/>
</dbReference>
<dbReference type="Pfam" id="PF05192">
    <property type="entry name" value="MutS_III"/>
    <property type="match status" value="1"/>
</dbReference>
<dbReference type="InterPro" id="IPR017261">
    <property type="entry name" value="DNA_mismatch_repair_MutS/MSH"/>
</dbReference>
<dbReference type="GO" id="GO:0005524">
    <property type="term" value="F:ATP binding"/>
    <property type="evidence" value="ECO:0007669"/>
    <property type="project" value="UniProtKB-KW"/>
</dbReference>
<dbReference type="InterPro" id="IPR007861">
    <property type="entry name" value="DNA_mismatch_repair_MutS_clamp"/>
</dbReference>
<feature type="domain" description="DNA mismatch repair proteins mutS family" evidence="8">
    <location>
        <begin position="851"/>
        <end position="867"/>
    </location>
</feature>
<comment type="caution">
    <text evidence="9">The sequence shown here is derived from an EMBL/GenBank/DDBJ whole genome shotgun (WGS) entry which is preliminary data.</text>
</comment>
<dbReference type="SMART" id="SM00533">
    <property type="entry name" value="MUTSd"/>
    <property type="match status" value="1"/>
</dbReference>
<dbReference type="PIRSF" id="PIRSF037677">
    <property type="entry name" value="DNA_mis_repair_Msh6"/>
    <property type="match status" value="1"/>
</dbReference>
<dbReference type="Pfam" id="PF00488">
    <property type="entry name" value="MutS_V"/>
    <property type="match status" value="1"/>
</dbReference>
<dbReference type="SUPFAM" id="SSF53150">
    <property type="entry name" value="DNA repair protein MutS, domain II"/>
    <property type="match status" value="1"/>
</dbReference>
<accession>A0A2U1IVT7</accession>
<dbReference type="Gene3D" id="3.40.1170.10">
    <property type="entry name" value="DNA repair protein MutS, domain I"/>
    <property type="match status" value="1"/>
</dbReference>
<dbReference type="GO" id="GO:0005739">
    <property type="term" value="C:mitochondrion"/>
    <property type="evidence" value="ECO:0007669"/>
    <property type="project" value="TreeGrafter"/>
</dbReference>
<sequence length="975" mass="110581">MFIQNSKRTIPICISAVKYSFQNKISPKTSLINQRNEFLVNIRFISRSTYFKAKSNLQKETLEIENLPIQGFKINSKILKTVKEYRDIYPECVLLTRVGDFYEMYYNQADDIGGKLLGLQVVDKKYGKGSVRFTGFPSRSIEKYLEQIVGTHKLSVALCEQFKLDGKYAFYRKVSRIITPGTWIAQRFNALPEKQLLENDQEDTEELDIYENNQAVDVESTHQYLVVLSQSEQETKDGKSCCSLAWLDVTTGDFYTSTTSVEDLMIEMVRIRPREIVINNKSDLVIKELQKIYPFSRLSSLHTQSINGNNLDNDRTYIGPTITIFDSFFFANMVSLSDLKKFSSSKSLQEIEDAMSDDIKIDQKNENMFKSVFLLLEDLKTQSMSEYIAARTAINYIILTQIGNIPVLQPPTRFNQTLSVKMSPSTISALELVKPIDAAYAGASVALPNSLGSSENKSALITEILHTKTRSGSRLLSEYLVAPSASIQVIENRLDLVEFFYSNSNTRTDIRNILSRIKDFERSIQRISIGYRSTSDILDIAASLEYISKISHILKTQVERSIRNVVKSVPGNENDLSSSFEKVLFSDDFWKSEPLQLLKRQLILIYNQMNLLDPLEKLIKAINDTVKIKNDEVDTFGLVNPECNVTLRKLLGKYQKKYKEKDDFQSRMQLQYNVSSLRIKSISALGSFIEVSRKDSTKLVEVGDLKHFQSLKGKSRYYHKGLSLLISELDILKERITTIEKEIFDNLFELRLAEKGIQFVGNDCYFDEENSTILLTGPNMGGKSTYLRQVALTSIMGQMGCFVPASRAILPIVDSIYSRIGAHDNLALNQSTFMVEMLESADILKNATEKSLVIMDEIGRGTSTADGMALAYASLMYLHQNIKCKTLFATHYHEITGLFNSKKLSGIKMMHTAIIEYGMDNEGYFSYIHKVLPGICEKSHGIYVAQSAGVPKPVIEMAKKFTEKYNGIPGLVDFE</sequence>
<keyword evidence="10" id="KW-1185">Reference proteome</keyword>
<evidence type="ECO:0000256" key="6">
    <source>
        <dbReference type="ARBA" id="ARBA00023204"/>
    </source>
</evidence>
<name>A0A2U1IVT7_SMIAN</name>
<dbReference type="InterPro" id="IPR007860">
    <property type="entry name" value="DNA_mmatch_repair_MutS_con_dom"/>
</dbReference>
<dbReference type="Proteomes" id="UP000245591">
    <property type="component" value="Unassembled WGS sequence"/>
</dbReference>
<evidence type="ECO:0000256" key="4">
    <source>
        <dbReference type="ARBA" id="ARBA00022840"/>
    </source>
</evidence>
<evidence type="ECO:0000313" key="9">
    <source>
        <dbReference type="EMBL" id="PVZ96913.1"/>
    </source>
</evidence>
<dbReference type="SUPFAM" id="SSF52540">
    <property type="entry name" value="P-loop containing nucleoside triphosphate hydrolases"/>
    <property type="match status" value="1"/>
</dbReference>
<dbReference type="InterPro" id="IPR027417">
    <property type="entry name" value="P-loop_NTPase"/>
</dbReference>
<dbReference type="InterPro" id="IPR036187">
    <property type="entry name" value="DNA_mismatch_repair_MutS_sf"/>
</dbReference>
<dbReference type="Gene3D" id="3.40.50.300">
    <property type="entry name" value="P-loop containing nucleotide triphosphate hydrolases"/>
    <property type="match status" value="1"/>
</dbReference>
<dbReference type="InterPro" id="IPR007695">
    <property type="entry name" value="DNA_mismatch_repair_MutS-lik_N"/>
</dbReference>
<evidence type="ECO:0000313" key="10">
    <source>
        <dbReference type="Proteomes" id="UP000245591"/>
    </source>
</evidence>
<dbReference type="Pfam" id="PF05188">
    <property type="entry name" value="MutS_II"/>
    <property type="match status" value="1"/>
</dbReference>
<keyword evidence="5 7" id="KW-0238">DNA-binding</keyword>
<dbReference type="GO" id="GO:0006298">
    <property type="term" value="P:mismatch repair"/>
    <property type="evidence" value="ECO:0007669"/>
    <property type="project" value="InterPro"/>
</dbReference>
<dbReference type="Gene3D" id="1.10.1420.10">
    <property type="match status" value="2"/>
</dbReference>
<dbReference type="InterPro" id="IPR036678">
    <property type="entry name" value="MutS_con_dom_sf"/>
</dbReference>
<evidence type="ECO:0000256" key="3">
    <source>
        <dbReference type="ARBA" id="ARBA00022763"/>
    </source>
</evidence>
<reference evidence="9 10" key="1">
    <citation type="journal article" date="2018" name="MBio">
        <title>Comparative Genomics Reveals the Core Gene Toolbox for the Fungus-Insect Symbiosis.</title>
        <authorList>
            <person name="Wang Y."/>
            <person name="Stata M."/>
            <person name="Wang W."/>
            <person name="Stajich J.E."/>
            <person name="White M.M."/>
            <person name="Moncalvo J.M."/>
        </authorList>
    </citation>
    <scope>NUCLEOTIDE SEQUENCE [LARGE SCALE GENOMIC DNA]</scope>
    <source>
        <strain evidence="9 10">AUS-126-30</strain>
    </source>
</reference>
<dbReference type="InterPro" id="IPR007696">
    <property type="entry name" value="DNA_mismatch_repair_MutS_core"/>
</dbReference>
<dbReference type="AlphaFoldDB" id="A0A2U1IVT7"/>
<evidence type="ECO:0000256" key="7">
    <source>
        <dbReference type="RuleBase" id="RU003756"/>
    </source>
</evidence>
<dbReference type="GO" id="GO:0030983">
    <property type="term" value="F:mismatched DNA binding"/>
    <property type="evidence" value="ECO:0007669"/>
    <property type="project" value="InterPro"/>
</dbReference>
<keyword evidence="3 7" id="KW-0227">DNA damage</keyword>
<proteinExistence type="inferred from homology"/>
<dbReference type="SMART" id="SM00534">
    <property type="entry name" value="MUTSac"/>
    <property type="match status" value="1"/>
</dbReference>
<dbReference type="PROSITE" id="PS00486">
    <property type="entry name" value="DNA_MISMATCH_REPAIR_2"/>
    <property type="match status" value="1"/>
</dbReference>
<gene>
    <name evidence="9" type="ORF">BB558_007158</name>
</gene>
<dbReference type="InterPro" id="IPR000432">
    <property type="entry name" value="DNA_mismatch_repair_MutS_C"/>
</dbReference>
<evidence type="ECO:0000259" key="8">
    <source>
        <dbReference type="PROSITE" id="PS00486"/>
    </source>
</evidence>
<dbReference type="SUPFAM" id="SSF48334">
    <property type="entry name" value="DNA repair protein MutS, domain III"/>
    <property type="match status" value="1"/>
</dbReference>
<dbReference type="GO" id="GO:0005634">
    <property type="term" value="C:nucleus"/>
    <property type="evidence" value="ECO:0007669"/>
    <property type="project" value="TreeGrafter"/>
</dbReference>
<evidence type="ECO:0000256" key="5">
    <source>
        <dbReference type="ARBA" id="ARBA00023125"/>
    </source>
</evidence>
<comment type="function">
    <text evidence="7">Component of the post-replicative DNA mismatch repair system (MMR).</text>
</comment>
<dbReference type="Gene3D" id="3.30.420.110">
    <property type="entry name" value="MutS, connector domain"/>
    <property type="match status" value="1"/>
</dbReference>
<dbReference type="EMBL" id="MBFU01001082">
    <property type="protein sequence ID" value="PVZ96913.1"/>
    <property type="molecule type" value="Genomic_DNA"/>
</dbReference>
<keyword evidence="2 7" id="KW-0547">Nucleotide-binding</keyword>
<dbReference type="SUPFAM" id="SSF55271">
    <property type="entry name" value="DNA repair protein MutS, domain I"/>
    <property type="match status" value="1"/>
</dbReference>
<keyword evidence="4" id="KW-0067">ATP-binding</keyword>